<organism evidence="1 2">
    <name type="scientific">Curtobacterium aetherium</name>
    <dbReference type="NCBI Taxonomy" id="2841594"/>
    <lineage>
        <taxon>Bacteria</taxon>
        <taxon>Bacillati</taxon>
        <taxon>Actinomycetota</taxon>
        <taxon>Actinomycetes</taxon>
        <taxon>Micrococcales</taxon>
        <taxon>Microbacteriaceae</taxon>
        <taxon>Curtobacterium</taxon>
    </lineage>
</organism>
<evidence type="ECO:0000313" key="1">
    <source>
        <dbReference type="EMBL" id="QWS33941.1"/>
    </source>
</evidence>
<keyword evidence="2" id="KW-1185">Reference proteome</keyword>
<dbReference type="Proteomes" id="UP000681794">
    <property type="component" value="Chromosome"/>
</dbReference>
<proteinExistence type="predicted"/>
<gene>
    <name evidence="1" type="ORF">KM842_01665</name>
</gene>
<name>A0ACD1E4Z3_9MICO</name>
<evidence type="ECO:0000313" key="2">
    <source>
        <dbReference type="Proteomes" id="UP000681794"/>
    </source>
</evidence>
<keyword evidence="1" id="KW-0378">Hydrolase</keyword>
<dbReference type="EMBL" id="CP076544">
    <property type="protein sequence ID" value="QWS33941.1"/>
    <property type="molecule type" value="Genomic_DNA"/>
</dbReference>
<protein>
    <submittedName>
        <fullName evidence="1">Alpha/beta hydrolase</fullName>
    </submittedName>
</protein>
<accession>A0ACD1E4Z3</accession>
<sequence>MSDERPGSRGGGTVFLHASNRSPRRAWGDLLDLPDARVAWMPGYDSELAVRFDQDRWEERLLTACRSGSTVVAHSFGGAVAMRAAVRRPDLVAALVLLEPAAYALARGHEAVEEHIRRVQPVLDRASDRTAEEFAADFAAAMSGDRLTPPLGADGLLAARRQRMLPGPWTLDTPSELDVPTLVVTGGWNDEYEVIAARIRGARHVTLVGHGHRPQDHPEVVDVVTDFLVR</sequence>
<reference evidence="1" key="1">
    <citation type="submission" date="2021-06" db="EMBL/GenBank/DDBJ databases">
        <authorList>
            <person name="Ellington A.J."/>
            <person name="Bryan N.C."/>
            <person name="Christner B.C."/>
            <person name="Reisch C.R."/>
        </authorList>
    </citation>
    <scope>NUCLEOTIDE SEQUENCE</scope>
    <source>
        <strain evidence="1">L6-1</strain>
    </source>
</reference>